<evidence type="ECO:0000256" key="3">
    <source>
        <dbReference type="HAMAP-Rule" id="MF_00262"/>
    </source>
</evidence>
<evidence type="ECO:0000256" key="1">
    <source>
        <dbReference type="ARBA" id="ARBA00008168"/>
    </source>
</evidence>
<dbReference type="Gene3D" id="3.30.1070.10">
    <property type="entry name" value="Cell division topological specificity factor MinE"/>
    <property type="match status" value="1"/>
</dbReference>
<dbReference type="Pfam" id="PF03776">
    <property type="entry name" value="MinE"/>
    <property type="match status" value="1"/>
</dbReference>
<proteinExistence type="inferred from homology"/>
<organism evidence="4 5">
    <name type="scientific">Cyanobacterium stanieri (strain ATCC 29140 / PCC 7202)</name>
    <dbReference type="NCBI Taxonomy" id="292563"/>
    <lineage>
        <taxon>Bacteria</taxon>
        <taxon>Bacillati</taxon>
        <taxon>Cyanobacteriota</taxon>
        <taxon>Cyanophyceae</taxon>
        <taxon>Oscillatoriophycideae</taxon>
        <taxon>Chroococcales</taxon>
        <taxon>Geminocystaceae</taxon>
        <taxon>Cyanobacterium</taxon>
    </lineage>
</organism>
<name>K9YJL9_CYASC</name>
<dbReference type="GO" id="GO:0032955">
    <property type="term" value="P:regulation of division septum assembly"/>
    <property type="evidence" value="ECO:0007669"/>
    <property type="project" value="InterPro"/>
</dbReference>
<dbReference type="HOGENOM" id="CLU_137929_1_1_3"/>
<dbReference type="InterPro" id="IPR036707">
    <property type="entry name" value="MinE_sf"/>
</dbReference>
<dbReference type="NCBIfam" id="TIGR01215">
    <property type="entry name" value="minE"/>
    <property type="match status" value="1"/>
</dbReference>
<gene>
    <name evidence="3" type="primary">minE</name>
    <name evidence="4" type="ordered locus">Cyast_0298</name>
</gene>
<dbReference type="STRING" id="292563.Cyast_0298"/>
<dbReference type="InterPro" id="IPR005527">
    <property type="entry name" value="MinE"/>
</dbReference>
<dbReference type="SUPFAM" id="SSF55229">
    <property type="entry name" value="Cell division protein MinE topological specificity domain"/>
    <property type="match status" value="1"/>
</dbReference>
<dbReference type="Proteomes" id="UP000010483">
    <property type="component" value="Chromosome"/>
</dbReference>
<protein>
    <recommendedName>
        <fullName evidence="3">Cell division topological specificity factor</fullName>
    </recommendedName>
</protein>
<dbReference type="eggNOG" id="COG0851">
    <property type="taxonomic scope" value="Bacteria"/>
</dbReference>
<keyword evidence="3 4" id="KW-0132">Cell division</keyword>
<evidence type="ECO:0000313" key="5">
    <source>
        <dbReference type="Proteomes" id="UP000010483"/>
    </source>
</evidence>
<accession>K9YJL9</accession>
<comment type="function">
    <text evidence="2 3">Prevents the cell division inhibition by proteins MinC and MinD at internal division sites while permitting inhibition at polar sites. This ensures cell division at the proper site by restricting the formation of a division septum at the midpoint of the long axis of the cell.</text>
</comment>
<dbReference type="EMBL" id="CP003940">
    <property type="protein sequence ID" value="AFZ46278.1"/>
    <property type="molecule type" value="Genomic_DNA"/>
</dbReference>
<sequence length="91" mass="10474">MKNIFTSITSWGSTEKSGRSAKNRLQLVLAHDRAGVNPELIEKMRLEILEVVNRYLDIDIEEMDFSIQSSDRTTSLKANLPIKKIKRNQEI</sequence>
<evidence type="ECO:0000256" key="2">
    <source>
        <dbReference type="ARBA" id="ARBA00025265"/>
    </source>
</evidence>
<dbReference type="GO" id="GO:0051301">
    <property type="term" value="P:cell division"/>
    <property type="evidence" value="ECO:0007669"/>
    <property type="project" value="UniProtKB-KW"/>
</dbReference>
<keyword evidence="3" id="KW-0131">Cell cycle</keyword>
<dbReference type="AlphaFoldDB" id="K9YJL9"/>
<keyword evidence="5" id="KW-1185">Reference proteome</keyword>
<evidence type="ECO:0000313" key="4">
    <source>
        <dbReference type="EMBL" id="AFZ46278.1"/>
    </source>
</evidence>
<reference evidence="5" key="1">
    <citation type="journal article" date="2013" name="Proc. Natl. Acad. Sci. U.S.A.">
        <title>Improving the coverage of the cyanobacterial phylum using diversity-driven genome sequencing.</title>
        <authorList>
            <person name="Shih P.M."/>
            <person name="Wu D."/>
            <person name="Latifi A."/>
            <person name="Axen S.D."/>
            <person name="Fewer D.P."/>
            <person name="Talla E."/>
            <person name="Calteau A."/>
            <person name="Cai F."/>
            <person name="Tandeau de Marsac N."/>
            <person name="Rippka R."/>
            <person name="Herdman M."/>
            <person name="Sivonen K."/>
            <person name="Coursin T."/>
            <person name="Laurent T."/>
            <person name="Goodwin L."/>
            <person name="Nolan M."/>
            <person name="Davenport K.W."/>
            <person name="Han C.S."/>
            <person name="Rubin E.M."/>
            <person name="Eisen J.A."/>
            <person name="Woyke T."/>
            <person name="Gugger M."/>
            <person name="Kerfeld C.A."/>
        </authorList>
    </citation>
    <scope>NUCLEOTIDE SEQUENCE [LARGE SCALE GENOMIC DNA]</scope>
    <source>
        <strain evidence="5">ATCC 29140 / PCC 7202</strain>
    </source>
</reference>
<comment type="similarity">
    <text evidence="1 3">Belongs to the MinE family.</text>
</comment>
<dbReference type="KEGG" id="csn:Cyast_0298"/>
<dbReference type="HAMAP" id="MF_00262">
    <property type="entry name" value="MinE"/>
    <property type="match status" value="1"/>
</dbReference>